<sequence length="78" mass="9736">MLNIRHSIELNIFRSGRDHWPDDLQLIKFNRQTCYFCQAYDRRFPQTTRIHASALQRTWRIMVYSFRHRLSFRPEMMM</sequence>
<name>A0A0C2X1B4_AMAMK</name>
<dbReference type="HOGENOM" id="CLU_2621539_0_0_1"/>
<evidence type="ECO:0000313" key="1">
    <source>
        <dbReference type="EMBL" id="KIL67907.1"/>
    </source>
</evidence>
<keyword evidence="2" id="KW-1185">Reference proteome</keyword>
<dbReference type="Proteomes" id="UP000054549">
    <property type="component" value="Unassembled WGS sequence"/>
</dbReference>
<dbReference type="EMBL" id="KN818230">
    <property type="protein sequence ID" value="KIL67907.1"/>
    <property type="molecule type" value="Genomic_DNA"/>
</dbReference>
<organism evidence="1 2">
    <name type="scientific">Amanita muscaria (strain Koide BX008)</name>
    <dbReference type="NCBI Taxonomy" id="946122"/>
    <lineage>
        <taxon>Eukaryota</taxon>
        <taxon>Fungi</taxon>
        <taxon>Dikarya</taxon>
        <taxon>Basidiomycota</taxon>
        <taxon>Agaricomycotina</taxon>
        <taxon>Agaricomycetes</taxon>
        <taxon>Agaricomycetidae</taxon>
        <taxon>Agaricales</taxon>
        <taxon>Pluteineae</taxon>
        <taxon>Amanitaceae</taxon>
        <taxon>Amanita</taxon>
    </lineage>
</organism>
<proteinExistence type="predicted"/>
<gene>
    <name evidence="1" type="ORF">M378DRAFT_159126</name>
</gene>
<dbReference type="InParanoid" id="A0A0C2X1B4"/>
<protein>
    <submittedName>
        <fullName evidence="1">Uncharacterized protein</fullName>
    </submittedName>
</protein>
<dbReference type="AlphaFoldDB" id="A0A0C2X1B4"/>
<reference evidence="1 2" key="1">
    <citation type="submission" date="2014-04" db="EMBL/GenBank/DDBJ databases">
        <title>Evolutionary Origins and Diversification of the Mycorrhizal Mutualists.</title>
        <authorList>
            <consortium name="DOE Joint Genome Institute"/>
            <consortium name="Mycorrhizal Genomics Consortium"/>
            <person name="Kohler A."/>
            <person name="Kuo A."/>
            <person name="Nagy L.G."/>
            <person name="Floudas D."/>
            <person name="Copeland A."/>
            <person name="Barry K.W."/>
            <person name="Cichocki N."/>
            <person name="Veneault-Fourrey C."/>
            <person name="LaButti K."/>
            <person name="Lindquist E.A."/>
            <person name="Lipzen A."/>
            <person name="Lundell T."/>
            <person name="Morin E."/>
            <person name="Murat C."/>
            <person name="Riley R."/>
            <person name="Ohm R."/>
            <person name="Sun H."/>
            <person name="Tunlid A."/>
            <person name="Henrissat B."/>
            <person name="Grigoriev I.V."/>
            <person name="Hibbett D.S."/>
            <person name="Martin F."/>
        </authorList>
    </citation>
    <scope>NUCLEOTIDE SEQUENCE [LARGE SCALE GENOMIC DNA]</scope>
    <source>
        <strain evidence="1 2">Koide BX008</strain>
    </source>
</reference>
<evidence type="ECO:0000313" key="2">
    <source>
        <dbReference type="Proteomes" id="UP000054549"/>
    </source>
</evidence>
<accession>A0A0C2X1B4</accession>